<dbReference type="Proteomes" id="UP000663881">
    <property type="component" value="Unassembled WGS sequence"/>
</dbReference>
<evidence type="ECO:0000313" key="2">
    <source>
        <dbReference type="EMBL" id="CAF4315708.1"/>
    </source>
</evidence>
<proteinExistence type="predicted"/>
<accession>A0A820IX46</accession>
<feature type="compositionally biased region" description="Polar residues" evidence="1">
    <location>
        <begin position="107"/>
        <end position="117"/>
    </location>
</feature>
<protein>
    <submittedName>
        <fullName evidence="2">Uncharacterized protein</fullName>
    </submittedName>
</protein>
<dbReference type="EMBL" id="CAJOAY010017924">
    <property type="protein sequence ID" value="CAF4315708.1"/>
    <property type="molecule type" value="Genomic_DNA"/>
</dbReference>
<gene>
    <name evidence="2" type="ORF">OKA104_LOCUS46971</name>
</gene>
<sequence>NRLYPENQEKTAYVEYASIYNPPDELQIPENMNKNIHMNETNQSMSESTISSNSNSTFHSPTEENRNMYIGNLSETIREIDSVSSSTTITPVTKNFPKPLFERRTSQTETKSAQSSPIGHRRKVLSNILLQKSFDLENNLLMEQINNENNSSMTDKSLCTISKITTNRTSELLPSSNRPTPPFPFPKQNRKTEKSTLMKHGIQNFNTIMANRQRDFLRQQSVETKANTHSDNQQFLK</sequence>
<evidence type="ECO:0000256" key="1">
    <source>
        <dbReference type="SAM" id="MobiDB-lite"/>
    </source>
</evidence>
<organism evidence="2 3">
    <name type="scientific">Adineta steineri</name>
    <dbReference type="NCBI Taxonomy" id="433720"/>
    <lineage>
        <taxon>Eukaryota</taxon>
        <taxon>Metazoa</taxon>
        <taxon>Spiralia</taxon>
        <taxon>Gnathifera</taxon>
        <taxon>Rotifera</taxon>
        <taxon>Eurotatoria</taxon>
        <taxon>Bdelloidea</taxon>
        <taxon>Adinetida</taxon>
        <taxon>Adinetidae</taxon>
        <taxon>Adineta</taxon>
    </lineage>
</organism>
<dbReference type="AlphaFoldDB" id="A0A820IX46"/>
<name>A0A820IX46_9BILA</name>
<reference evidence="2" key="1">
    <citation type="submission" date="2021-02" db="EMBL/GenBank/DDBJ databases">
        <authorList>
            <person name="Nowell W R."/>
        </authorList>
    </citation>
    <scope>NUCLEOTIDE SEQUENCE</scope>
</reference>
<feature type="non-terminal residue" evidence="2">
    <location>
        <position position="237"/>
    </location>
</feature>
<evidence type="ECO:0000313" key="3">
    <source>
        <dbReference type="Proteomes" id="UP000663881"/>
    </source>
</evidence>
<feature type="region of interest" description="Disordered" evidence="1">
    <location>
        <begin position="94"/>
        <end position="119"/>
    </location>
</feature>
<feature type="region of interest" description="Disordered" evidence="1">
    <location>
        <begin position="171"/>
        <end position="192"/>
    </location>
</feature>
<comment type="caution">
    <text evidence="2">The sequence shown here is derived from an EMBL/GenBank/DDBJ whole genome shotgun (WGS) entry which is preliminary data.</text>
</comment>